<evidence type="ECO:0000256" key="1">
    <source>
        <dbReference type="SAM" id="MobiDB-lite"/>
    </source>
</evidence>
<feature type="domain" description="HNH nuclease" evidence="2">
    <location>
        <begin position="298"/>
        <end position="349"/>
    </location>
</feature>
<comment type="caution">
    <text evidence="3">The sequence shown here is derived from an EMBL/GenBank/DDBJ whole genome shotgun (WGS) entry which is preliminary data.</text>
</comment>
<dbReference type="SMART" id="SM00507">
    <property type="entry name" value="HNHc"/>
    <property type="match status" value="1"/>
</dbReference>
<dbReference type="Pfam" id="PF01844">
    <property type="entry name" value="HNH"/>
    <property type="match status" value="1"/>
</dbReference>
<dbReference type="Gene3D" id="1.10.30.50">
    <property type="match status" value="1"/>
</dbReference>
<gene>
    <name evidence="3" type="ORF">GCM10010384_37110</name>
</gene>
<feature type="compositionally biased region" description="Basic and acidic residues" evidence="1">
    <location>
        <begin position="34"/>
        <end position="55"/>
    </location>
</feature>
<protein>
    <recommendedName>
        <fullName evidence="2">HNH nuclease domain-containing protein</fullName>
    </recommendedName>
</protein>
<dbReference type="InterPro" id="IPR047693">
    <property type="entry name" value="RNA-guided_IscB-like"/>
</dbReference>
<dbReference type="CDD" id="cd00085">
    <property type="entry name" value="HNHc"/>
    <property type="match status" value="1"/>
</dbReference>
<dbReference type="EMBL" id="BMWE01000010">
    <property type="protein sequence ID" value="GGY26624.1"/>
    <property type="molecule type" value="Genomic_DNA"/>
</dbReference>
<evidence type="ECO:0000259" key="2">
    <source>
        <dbReference type="SMART" id="SM00507"/>
    </source>
</evidence>
<dbReference type="PANTHER" id="PTHR33877:SF2">
    <property type="entry name" value="OS07G0170200 PROTEIN"/>
    <property type="match status" value="1"/>
</dbReference>
<dbReference type="InterPro" id="IPR025938">
    <property type="entry name" value="RRXRR_dom"/>
</dbReference>
<accession>A0ABQ2ZV28</accession>
<dbReference type="InterPro" id="IPR003615">
    <property type="entry name" value="HNH_nuc"/>
</dbReference>
<dbReference type="NCBIfam" id="NF040563">
    <property type="entry name" value="guided_IscB"/>
    <property type="match status" value="1"/>
</dbReference>
<organism evidence="3 4">
    <name type="scientific">Streptomyces djakartensis</name>
    <dbReference type="NCBI Taxonomy" id="68193"/>
    <lineage>
        <taxon>Bacteria</taxon>
        <taxon>Bacillati</taxon>
        <taxon>Actinomycetota</taxon>
        <taxon>Actinomycetes</taxon>
        <taxon>Kitasatosporales</taxon>
        <taxon>Streptomycetaceae</taxon>
        <taxon>Streptomyces</taxon>
    </lineage>
</organism>
<dbReference type="InterPro" id="IPR002711">
    <property type="entry name" value="HNH"/>
</dbReference>
<evidence type="ECO:0000313" key="3">
    <source>
        <dbReference type="EMBL" id="GGY26624.1"/>
    </source>
</evidence>
<sequence length="556" mass="60714">MTTFPVGEQTHQAVLPQQPALESVGADNVGSSDETAHGHPAAKRDTGRGHGRGETDGPGATARRRHATSAVPAAQEAATGNGDVPTLDRDDRSYTGGIGAGRVFVLSREGHPLMPCHPARARELLHKGRARVVRQVPFVIRLKDRTRDESEVQGVQLRIDPGSKGTGLVLTDEKKESHDQGGAVITVRRGLVAIELQHRGDQIRAGLRQRAGYRRRRRRANLRYRSSRSANRARRAGWLPPSLRHRVETTFSLADRLCRWAPVTEIHVERAAFDTHSLSAGRFLHGTEYQHGPLTGTTVRAHLRARWNAGCAYCGMSGVPLNVEHLRPRSRGGSNRISNLVVACVPCNKAKGNMPVETFLALRPDRLATILSQAKVPLDDAAAMNATSQQLTHALAGLGRPVDGWNSRLTKTNRLATGLDKTHTLDALCVGPLDRAAGDRIVSFSRQVLTAKANGRGSYARTTPDKHGFPRLLRTRAKQHYGYVTGDLVRAVIPTGKWAGTWTGRVSVRARGQHSLTTPTGRINVSHRNLRLLQRGDGYGWGVRPEPSRSTSRKMG</sequence>
<proteinExistence type="predicted"/>
<evidence type="ECO:0000313" key="4">
    <source>
        <dbReference type="Proteomes" id="UP000653308"/>
    </source>
</evidence>
<feature type="region of interest" description="Disordered" evidence="1">
    <location>
        <begin position="1"/>
        <end position="90"/>
    </location>
</feature>
<reference evidence="4" key="1">
    <citation type="journal article" date="2019" name="Int. J. Syst. Evol. Microbiol.">
        <title>The Global Catalogue of Microorganisms (GCM) 10K type strain sequencing project: providing services to taxonomists for standard genome sequencing and annotation.</title>
        <authorList>
            <consortium name="The Broad Institute Genomics Platform"/>
            <consortium name="The Broad Institute Genome Sequencing Center for Infectious Disease"/>
            <person name="Wu L."/>
            <person name="Ma J."/>
        </authorList>
    </citation>
    <scope>NUCLEOTIDE SEQUENCE [LARGE SCALE GENOMIC DNA]</scope>
    <source>
        <strain evidence="4">JCM 4957</strain>
    </source>
</reference>
<dbReference type="InterPro" id="IPR052892">
    <property type="entry name" value="NA-targeting_endonuclease"/>
</dbReference>
<dbReference type="PANTHER" id="PTHR33877">
    <property type="entry name" value="SLL1193 PROTEIN"/>
    <property type="match status" value="1"/>
</dbReference>
<name>A0ABQ2ZV28_9ACTN</name>
<keyword evidence="4" id="KW-1185">Reference proteome</keyword>
<dbReference type="Proteomes" id="UP000653308">
    <property type="component" value="Unassembled WGS sequence"/>
</dbReference>
<dbReference type="Pfam" id="PF14239">
    <property type="entry name" value="RRXRR"/>
    <property type="match status" value="1"/>
</dbReference>